<evidence type="ECO:0000313" key="7">
    <source>
        <dbReference type="Proteomes" id="UP000030689"/>
    </source>
</evidence>
<feature type="region of interest" description="Disordered" evidence="3">
    <location>
        <begin position="421"/>
        <end position="476"/>
    </location>
</feature>
<comment type="similarity">
    <text evidence="1 2">Belongs to the small heat shock protein (HSP20) family.</text>
</comment>
<keyword evidence="4" id="KW-0812">Transmembrane</keyword>
<dbReference type="SUPFAM" id="SSF49764">
    <property type="entry name" value="HSP20-like chaperones"/>
    <property type="match status" value="1"/>
</dbReference>
<feature type="transmembrane region" description="Helical" evidence="4">
    <location>
        <begin position="487"/>
        <end position="509"/>
    </location>
</feature>
<feature type="compositionally biased region" description="Basic and acidic residues" evidence="3">
    <location>
        <begin position="421"/>
        <end position="448"/>
    </location>
</feature>
<feature type="compositionally biased region" description="Polar residues" evidence="3">
    <location>
        <begin position="120"/>
        <end position="144"/>
    </location>
</feature>
<keyword evidence="4" id="KW-0472">Membrane</keyword>
<evidence type="ECO:0000256" key="3">
    <source>
        <dbReference type="SAM" id="MobiDB-lite"/>
    </source>
</evidence>
<feature type="region of interest" description="Disordered" evidence="3">
    <location>
        <begin position="1"/>
        <end position="26"/>
    </location>
</feature>
<dbReference type="eggNOG" id="KOG0710">
    <property type="taxonomic scope" value="Eukaryota"/>
</dbReference>
<feature type="region of interest" description="Disordered" evidence="3">
    <location>
        <begin position="364"/>
        <end position="387"/>
    </location>
</feature>
<dbReference type="PROSITE" id="PS01031">
    <property type="entry name" value="SHSP"/>
    <property type="match status" value="1"/>
</dbReference>
<dbReference type="InterPro" id="IPR002068">
    <property type="entry name" value="A-crystallin/Hsp20_dom"/>
</dbReference>
<accession>V4M9C3</accession>
<protein>
    <recommendedName>
        <fullName evidence="5">SHSP domain-containing protein</fullName>
    </recommendedName>
</protein>
<dbReference type="OrthoDB" id="1431247at2759"/>
<feature type="region of interest" description="Disordered" evidence="3">
    <location>
        <begin position="257"/>
        <end position="321"/>
    </location>
</feature>
<dbReference type="STRING" id="72664.V4M9C3"/>
<gene>
    <name evidence="6" type="ORF">EUTSA_v10020532mg</name>
</gene>
<feature type="compositionally biased region" description="Basic and acidic residues" evidence="3">
    <location>
        <begin position="212"/>
        <end position="231"/>
    </location>
</feature>
<evidence type="ECO:0000256" key="2">
    <source>
        <dbReference type="RuleBase" id="RU003616"/>
    </source>
</evidence>
<keyword evidence="7" id="KW-1185">Reference proteome</keyword>
<evidence type="ECO:0000256" key="1">
    <source>
        <dbReference type="PROSITE-ProRule" id="PRU00285"/>
    </source>
</evidence>
<feature type="compositionally biased region" description="Basic and acidic residues" evidence="3">
    <location>
        <begin position="370"/>
        <end position="387"/>
    </location>
</feature>
<dbReference type="OMA" id="TRAIYIQ"/>
<feature type="domain" description="SHSP" evidence="5">
    <location>
        <begin position="20"/>
        <end position="125"/>
    </location>
</feature>
<feature type="compositionally biased region" description="Basic and acidic residues" evidence="3">
    <location>
        <begin position="287"/>
        <end position="321"/>
    </location>
</feature>
<dbReference type="CDD" id="cd06464">
    <property type="entry name" value="ACD_sHsps-like"/>
    <property type="match status" value="1"/>
</dbReference>
<dbReference type="GO" id="GO:0097218">
    <property type="term" value="C:sieve plate"/>
    <property type="evidence" value="ECO:0007669"/>
    <property type="project" value="EnsemblPlants"/>
</dbReference>
<dbReference type="Proteomes" id="UP000030689">
    <property type="component" value="Unassembled WGS sequence"/>
</dbReference>
<dbReference type="KEGG" id="eus:EUTSA_v10020532mg"/>
<dbReference type="GO" id="GO:0002213">
    <property type="term" value="P:defense response to insect"/>
    <property type="evidence" value="ECO:0007669"/>
    <property type="project" value="EnsemblPlants"/>
</dbReference>
<dbReference type="GO" id="GO:0009266">
    <property type="term" value="P:response to temperature stimulus"/>
    <property type="evidence" value="ECO:0007669"/>
    <property type="project" value="EnsemblPlants"/>
</dbReference>
<evidence type="ECO:0000313" key="6">
    <source>
        <dbReference type="EMBL" id="ESQ48973.1"/>
    </source>
</evidence>
<dbReference type="InterPro" id="IPR008978">
    <property type="entry name" value="HSP20-like_chaperone"/>
</dbReference>
<proteinExistence type="inferred from homology"/>
<reference evidence="6 7" key="1">
    <citation type="journal article" date="2013" name="Front. Plant Sci.">
        <title>The Reference Genome of the Halophytic Plant Eutrema salsugineum.</title>
        <authorList>
            <person name="Yang R."/>
            <person name="Jarvis D.E."/>
            <person name="Chen H."/>
            <person name="Beilstein M.A."/>
            <person name="Grimwood J."/>
            <person name="Jenkins J."/>
            <person name="Shu S."/>
            <person name="Prochnik S."/>
            <person name="Xin M."/>
            <person name="Ma C."/>
            <person name="Schmutz J."/>
            <person name="Wing R.A."/>
            <person name="Mitchell-Olds T."/>
            <person name="Schumaker K.S."/>
            <person name="Wang X."/>
        </authorList>
    </citation>
    <scope>NUCLEOTIDE SEQUENCE [LARGE SCALE GENOMIC DNA]</scope>
</reference>
<evidence type="ECO:0000259" key="5">
    <source>
        <dbReference type="PROSITE" id="PS01031"/>
    </source>
</evidence>
<feature type="region of interest" description="Disordered" evidence="3">
    <location>
        <begin position="116"/>
        <end position="242"/>
    </location>
</feature>
<feature type="compositionally biased region" description="Basic and acidic residues" evidence="3">
    <location>
        <begin position="169"/>
        <end position="203"/>
    </location>
</feature>
<dbReference type="EMBL" id="KI517408">
    <property type="protein sequence ID" value="ESQ48973.1"/>
    <property type="molecule type" value="Genomic_DNA"/>
</dbReference>
<keyword evidence="4" id="KW-1133">Transmembrane helix</keyword>
<dbReference type="Pfam" id="PF00011">
    <property type="entry name" value="HSP20"/>
    <property type="match status" value="1"/>
</dbReference>
<dbReference type="Gramene" id="ESQ48973">
    <property type="protein sequence ID" value="ESQ48973"/>
    <property type="gene ID" value="EUTSA_v10020532mg"/>
</dbReference>
<sequence length="513" mass="56754">MAMIRRPRPGGGRHPPPLAPTVSSFKPRAQWSNSGSTIFLYVNLPGFYRDQIEIKKDERSRIIQIQGQRPLSTQTKARFNETYRVPGSCDMTKLSTSFSHGLLTIEFPAVVEDEKAGKSVQDQGKIVQSPNQEKSRGTGLNMSSLGPKKPSDEEQQVGTSQAKAAPVANKEEPKTYKSVVEGKRAVPTANREKTEQKLKEREANPSLGRNGRAKEEEAAQKTVQKVKEKEAGSTPTVGGNVKANVLAKEEKVIERKKDGDIGQQKTGKKVKEEGITRTPTLGGSLEPKVHAKAEKVGGRKGDGEKGQKQKGEGKIDLGQKKQENYTKPVVVDEASRTEKKINATNRAEAELKMKERVERTALDVNGNMKIRQDEKNEDMAGDKVSEGEIQKVLKQKKIEETGLAKETGDLKDNLKAMERRRVDLGDPLKEETTRGGEDREKMFEKISESESSPLLIDEGQKKTNLDPSAIEGRGLEEEENQKYEISLVNVGVASLVIMGFGAYVFIPLVKMFY</sequence>
<name>V4M9C3_EUTSA</name>
<organism evidence="6 7">
    <name type="scientific">Eutrema salsugineum</name>
    <name type="common">Saltwater cress</name>
    <name type="synonym">Sisymbrium salsugineum</name>
    <dbReference type="NCBI Taxonomy" id="72664"/>
    <lineage>
        <taxon>Eukaryota</taxon>
        <taxon>Viridiplantae</taxon>
        <taxon>Streptophyta</taxon>
        <taxon>Embryophyta</taxon>
        <taxon>Tracheophyta</taxon>
        <taxon>Spermatophyta</taxon>
        <taxon>Magnoliopsida</taxon>
        <taxon>eudicotyledons</taxon>
        <taxon>Gunneridae</taxon>
        <taxon>Pentapetalae</taxon>
        <taxon>rosids</taxon>
        <taxon>malvids</taxon>
        <taxon>Brassicales</taxon>
        <taxon>Brassicaceae</taxon>
        <taxon>Eutremeae</taxon>
        <taxon>Eutrema</taxon>
    </lineage>
</organism>
<dbReference type="AlphaFoldDB" id="V4M9C3"/>
<dbReference type="Gene3D" id="2.60.40.790">
    <property type="match status" value="1"/>
</dbReference>
<evidence type="ECO:0000256" key="4">
    <source>
        <dbReference type="SAM" id="Phobius"/>
    </source>
</evidence>